<dbReference type="GO" id="GO:0005737">
    <property type="term" value="C:cytoplasm"/>
    <property type="evidence" value="ECO:0007669"/>
    <property type="project" value="TreeGrafter"/>
</dbReference>
<feature type="region of interest" description="Disordered" evidence="13">
    <location>
        <begin position="496"/>
        <end position="521"/>
    </location>
</feature>
<keyword evidence="9" id="KW-0457">Lysine biosynthesis</keyword>
<dbReference type="CDD" id="cd12188">
    <property type="entry name" value="SDH"/>
    <property type="match status" value="1"/>
</dbReference>
<comment type="similarity">
    <text evidence="2">Belongs to the AlaDH/PNT family.</text>
</comment>
<evidence type="ECO:0000256" key="10">
    <source>
        <dbReference type="ARBA" id="ARBA00023157"/>
    </source>
</evidence>
<dbReference type="FunFam" id="3.40.50.720:FF:000217">
    <property type="entry name" value="Saccharopine dehydrogenase [NAD(+), L-lysine-forming]"/>
    <property type="match status" value="1"/>
</dbReference>
<dbReference type="InterPro" id="IPR007698">
    <property type="entry name" value="AlaDH/PNT_NAD(H)-bd"/>
</dbReference>
<evidence type="ECO:0000256" key="4">
    <source>
        <dbReference type="ARBA" id="ARBA00012847"/>
    </source>
</evidence>
<keyword evidence="14" id="KW-0812">Transmembrane</keyword>
<comment type="pathway">
    <text evidence="1">Amino-acid biosynthesis; L-lysine biosynthesis via AAA pathway; L-lysine from L-alpha-aminoadipate (fungal route): step 3/3.</text>
</comment>
<sequence length="712" mass="80073">MPTVIHLRADTKPFERRSPLSPKTAKALLDAGYIVRVERSAERIYNDEEFAEVGAELVPAGSWVKAPKEDIIFGLKELPEDDIDLPHSYIHFQHIFKKQTGWVPSLSRFARAGGTLYDLEFLTDENNRRIAAFGFFAGYAGAAVAFISWAHQVLHPGVTQGEVPLFENAPALVSHVKSVLEPAIAANNGQAPRIIVIGALGRCGSGAVQFCREIGLDEESIIKWDMAETAKGGPFKEVVESDIFVNCVYLGPNPAPPFVTFDSLATPERRLRVICDVSCDPNSPNNPIPIYSTWSTFDKPTIPTSKPVNDPELRIIAIDHLPTLIPRESSDEYSGLLLPALLTLDRRDTEGVWTRAEQTYKDRVTFRAEIASTIQDRFHRHRKYDTRAKAHLARAYTALRTLRAANSGEKAAMESLISKGFGRSGSRRRELMAQFVIPQGPKDSSALEEALNSARRSSEATNGSPSTTHATADGTVKVKKAFFEKWDQQKLMRILQSQRQQQRDTKGTASWPGTPVKTLDPDQFIPKETIWGKPPGENLKQTKRANWWRRNADKIMPPLGRGEWEMLKELSNGGQERGEWQIPERRPLANSLAATEDMTAQTEWNWKDYATKPTAIVEKPRSLKQQRRTGQKDSGPYSVKDRDRNLSTRWFRRAYTRAWQLTPTMAQDPNTLKYSFTWGSIQSRLPPAAKHQFDIFKGVDENGRKQQKTPSS</sequence>
<evidence type="ECO:0000259" key="15">
    <source>
        <dbReference type="SMART" id="SM01002"/>
    </source>
</evidence>
<dbReference type="InterPro" id="IPR036291">
    <property type="entry name" value="NAD(P)-bd_dom_sf"/>
</dbReference>
<evidence type="ECO:0000256" key="14">
    <source>
        <dbReference type="SAM" id="Phobius"/>
    </source>
</evidence>
<feature type="region of interest" description="Disordered" evidence="13">
    <location>
        <begin position="438"/>
        <end position="473"/>
    </location>
</feature>
<comment type="catalytic activity">
    <reaction evidence="12">
        <text>L-saccharopine + NAD(+) + H2O = L-lysine + 2-oxoglutarate + NADH + H(+)</text>
        <dbReference type="Rhea" id="RHEA:12440"/>
        <dbReference type="ChEBI" id="CHEBI:15377"/>
        <dbReference type="ChEBI" id="CHEBI:15378"/>
        <dbReference type="ChEBI" id="CHEBI:16810"/>
        <dbReference type="ChEBI" id="CHEBI:32551"/>
        <dbReference type="ChEBI" id="CHEBI:57540"/>
        <dbReference type="ChEBI" id="CHEBI:57945"/>
        <dbReference type="ChEBI" id="CHEBI:57951"/>
        <dbReference type="EC" id="1.5.1.7"/>
    </reaction>
</comment>
<evidence type="ECO:0000256" key="8">
    <source>
        <dbReference type="ARBA" id="ARBA00023027"/>
    </source>
</evidence>
<dbReference type="InterPro" id="IPR051168">
    <property type="entry name" value="AASS"/>
</dbReference>
<dbReference type="GO" id="GO:0004754">
    <property type="term" value="F:saccharopine dehydrogenase (NAD+, L-lysine-forming) activity"/>
    <property type="evidence" value="ECO:0007669"/>
    <property type="project" value="UniProtKB-EC"/>
</dbReference>
<dbReference type="InterPro" id="IPR027281">
    <property type="entry name" value="Lys1"/>
</dbReference>
<dbReference type="Pfam" id="PF05222">
    <property type="entry name" value="AlaDh_PNT_N"/>
    <property type="match status" value="1"/>
</dbReference>
<keyword evidence="18" id="KW-1185">Reference proteome</keyword>
<keyword evidence="14" id="KW-1133">Transmembrane helix</keyword>
<evidence type="ECO:0000259" key="16">
    <source>
        <dbReference type="SMART" id="SM01003"/>
    </source>
</evidence>
<evidence type="ECO:0000256" key="11">
    <source>
        <dbReference type="ARBA" id="ARBA00033228"/>
    </source>
</evidence>
<feature type="region of interest" description="Disordered" evidence="13">
    <location>
        <begin position="617"/>
        <end position="641"/>
    </location>
</feature>
<dbReference type="Proteomes" id="UP000801864">
    <property type="component" value="Unassembled WGS sequence"/>
</dbReference>
<dbReference type="EC" id="1.5.1.7" evidence="4"/>
<dbReference type="EMBL" id="QLNT01000012">
    <property type="protein sequence ID" value="KAF3069578.1"/>
    <property type="molecule type" value="Genomic_DNA"/>
</dbReference>
<dbReference type="Gene3D" id="3.40.50.720">
    <property type="entry name" value="NAD(P)-binding Rossmann-like Domain"/>
    <property type="match status" value="2"/>
</dbReference>
<keyword evidence="7" id="KW-0560">Oxidoreductase</keyword>
<dbReference type="InterPro" id="IPR007886">
    <property type="entry name" value="AlaDH/PNT_N"/>
</dbReference>
<evidence type="ECO:0000256" key="1">
    <source>
        <dbReference type="ARBA" id="ARBA00004884"/>
    </source>
</evidence>
<comment type="caution">
    <text evidence="17">The sequence shown here is derived from an EMBL/GenBank/DDBJ whole genome shotgun (WGS) entry which is preliminary data.</text>
</comment>
<dbReference type="GO" id="GO:0019878">
    <property type="term" value="P:lysine biosynthetic process via aminoadipic acid"/>
    <property type="evidence" value="ECO:0007669"/>
    <property type="project" value="TreeGrafter"/>
</dbReference>
<evidence type="ECO:0000313" key="18">
    <source>
        <dbReference type="Proteomes" id="UP000801864"/>
    </source>
</evidence>
<dbReference type="SMART" id="SM01002">
    <property type="entry name" value="AlaDh_PNT_C"/>
    <property type="match status" value="1"/>
</dbReference>
<organism evidence="17 18">
    <name type="scientific">Trichoderma lentiforme</name>
    <dbReference type="NCBI Taxonomy" id="1567552"/>
    <lineage>
        <taxon>Eukaryota</taxon>
        <taxon>Fungi</taxon>
        <taxon>Dikarya</taxon>
        <taxon>Ascomycota</taxon>
        <taxon>Pezizomycotina</taxon>
        <taxon>Sordariomycetes</taxon>
        <taxon>Hypocreomycetidae</taxon>
        <taxon>Hypocreales</taxon>
        <taxon>Hypocreaceae</taxon>
        <taxon>Trichoderma</taxon>
    </lineage>
</organism>
<accession>A0A9P5CCU2</accession>
<evidence type="ECO:0000256" key="3">
    <source>
        <dbReference type="ARBA" id="ARBA00011245"/>
    </source>
</evidence>
<protein>
    <recommendedName>
        <fullName evidence="5">Saccharopine dehydrogenase [NAD(+), L-lysine-forming]</fullName>
        <ecNumber evidence="4">1.5.1.7</ecNumber>
    </recommendedName>
    <alternativeName>
        <fullName evidence="11">Lysine--2-oxoglutarate reductase</fullName>
    </alternativeName>
</protein>
<feature type="compositionally biased region" description="Polar residues" evidence="13">
    <location>
        <begin position="459"/>
        <end position="470"/>
    </location>
</feature>
<evidence type="ECO:0000256" key="13">
    <source>
        <dbReference type="SAM" id="MobiDB-lite"/>
    </source>
</evidence>
<dbReference type="PANTHER" id="PTHR11133:SF23">
    <property type="entry name" value="SACCHAROPINE DEHYDROGENASE [NAD(+), L-LYSINE-FORMING]"/>
    <property type="match status" value="1"/>
</dbReference>
<evidence type="ECO:0000256" key="2">
    <source>
        <dbReference type="ARBA" id="ARBA00005689"/>
    </source>
</evidence>
<evidence type="ECO:0000256" key="7">
    <source>
        <dbReference type="ARBA" id="ARBA00023002"/>
    </source>
</evidence>
<dbReference type="SUPFAM" id="SSF52283">
    <property type="entry name" value="Formate/glycerate dehydrogenase catalytic domain-like"/>
    <property type="match status" value="1"/>
</dbReference>
<evidence type="ECO:0000256" key="9">
    <source>
        <dbReference type="ARBA" id="ARBA00023154"/>
    </source>
</evidence>
<name>A0A9P5CCU2_9HYPO</name>
<reference evidence="17 18" key="1">
    <citation type="submission" date="2018-06" db="EMBL/GenBank/DDBJ databases">
        <title>Genome analysis of cellulolytic fungus Trichoderma lentiforme CFAM-422.</title>
        <authorList>
            <person name="Steindorff A.S."/>
            <person name="Formighieri E.F."/>
            <person name="Midorikawa G.E.O."/>
            <person name="Tamietti M.S."/>
            <person name="Ramos E.Z."/>
            <person name="Silva A.S."/>
            <person name="Bon E.P.S."/>
            <person name="Mendes T.D."/>
            <person name="Damaso M.C.T."/>
            <person name="Favaro L.C.L."/>
        </authorList>
    </citation>
    <scope>NUCLEOTIDE SEQUENCE [LARGE SCALE GENOMIC DNA]</scope>
    <source>
        <strain evidence="17 18">CFAM-422</strain>
    </source>
</reference>
<feature type="transmembrane region" description="Helical" evidence="14">
    <location>
        <begin position="130"/>
        <end position="150"/>
    </location>
</feature>
<feature type="domain" description="Alanine dehydrogenase/pyridine nucleotide transhydrogenase N-terminal" evidence="16">
    <location>
        <begin position="6"/>
        <end position="140"/>
    </location>
</feature>
<proteinExistence type="inferred from homology"/>
<evidence type="ECO:0000256" key="5">
    <source>
        <dbReference type="ARBA" id="ARBA00021221"/>
    </source>
</evidence>
<gene>
    <name evidence="17" type="ORF">CFAM422_007243</name>
</gene>
<keyword evidence="10" id="KW-1015">Disulfide bond</keyword>
<dbReference type="PANTHER" id="PTHR11133">
    <property type="entry name" value="SACCHAROPINE DEHYDROGENASE"/>
    <property type="match status" value="1"/>
</dbReference>
<dbReference type="SUPFAM" id="SSF51735">
    <property type="entry name" value="NAD(P)-binding Rossmann-fold domains"/>
    <property type="match status" value="1"/>
</dbReference>
<comment type="subunit">
    <text evidence="3">Monomer.</text>
</comment>
<keyword evidence="8" id="KW-0520">NAD</keyword>
<keyword evidence="6" id="KW-0028">Amino-acid biosynthesis</keyword>
<dbReference type="AlphaFoldDB" id="A0A9P5CCU2"/>
<evidence type="ECO:0000256" key="12">
    <source>
        <dbReference type="ARBA" id="ARBA00047860"/>
    </source>
</evidence>
<dbReference type="SMART" id="SM01003">
    <property type="entry name" value="AlaDh_PNT_N"/>
    <property type="match status" value="1"/>
</dbReference>
<feature type="domain" description="Alanine dehydrogenase/pyridine nucleotide transhydrogenase NAD(H)-binding" evidence="15">
    <location>
        <begin position="183"/>
        <end position="317"/>
    </location>
</feature>
<evidence type="ECO:0000313" key="17">
    <source>
        <dbReference type="EMBL" id="KAF3069578.1"/>
    </source>
</evidence>
<keyword evidence="14" id="KW-0472">Membrane</keyword>
<evidence type="ECO:0000256" key="6">
    <source>
        <dbReference type="ARBA" id="ARBA00022605"/>
    </source>
</evidence>